<comment type="caution">
    <text evidence="6">The sequence shown here is derived from an EMBL/GenBank/DDBJ whole genome shotgun (WGS) entry which is preliminary data.</text>
</comment>
<dbReference type="Gene3D" id="3.30.40.10">
    <property type="entry name" value="Zinc/RING finger domain, C3HC4 (zinc finger)"/>
    <property type="match status" value="1"/>
</dbReference>
<evidence type="ECO:0000256" key="1">
    <source>
        <dbReference type="ARBA" id="ARBA00022723"/>
    </source>
</evidence>
<feature type="domain" description="RING-type" evidence="5">
    <location>
        <begin position="13"/>
        <end position="50"/>
    </location>
</feature>
<dbReference type="InterPro" id="IPR017907">
    <property type="entry name" value="Znf_RING_CS"/>
</dbReference>
<sequence>MSDSEIMNANENCDSCKKSLSGKNVKSLDCKHVLCSSCLGENEDSDCPICIDDDKSSDDLSRHSLTDFPKDIDEISVKQCFKHFKEESNPILFCKTCSTKLQCVECLNSHTRSTCNVISYEPVEEARQDCEKTIAKLRSTDCDLKAELLEDLKNHKERCFTELENKFSIMEKKIKSFFKKRENTFSNLIQDIDELYSNRKSLNSNLCLLSTERMSFSLEPMLDVKYAIKIHAGFGAKARTPKKLTLVRELSRVHDFPVGLCNNAMYTIKKQKRDTFLNYYSFSNLDIQETRMTADAGEFVITSNYVFIRQKSSYTLSMSKNPFPHPKPRLEFAKIGQSIDSLYSATEKCLGEYFILCSNREGKLCFFENNNLKWTLESNFDVYDSCISHAGFPVIITDNDNKSSLIVFDRYTGNVLKAFEFQTFANIWSLPSNGFLLRLFDTTKRSDKISLHFMDETFEMKLLANADIQNLITSANSNELIIKARSDKRMKLFRL</sequence>
<name>A0A7I8VEN5_9ANNE</name>
<dbReference type="EMBL" id="CAJFCJ010000005">
    <property type="protein sequence ID" value="CAD5114626.1"/>
    <property type="molecule type" value="Genomic_DNA"/>
</dbReference>
<dbReference type="PROSITE" id="PS00518">
    <property type="entry name" value="ZF_RING_1"/>
    <property type="match status" value="1"/>
</dbReference>
<evidence type="ECO:0000313" key="7">
    <source>
        <dbReference type="Proteomes" id="UP000549394"/>
    </source>
</evidence>
<keyword evidence="2 4" id="KW-0863">Zinc-finger</keyword>
<dbReference type="GO" id="GO:0008270">
    <property type="term" value="F:zinc ion binding"/>
    <property type="evidence" value="ECO:0007669"/>
    <property type="project" value="UniProtKB-KW"/>
</dbReference>
<keyword evidence="1" id="KW-0479">Metal-binding</keyword>
<dbReference type="InterPro" id="IPR001841">
    <property type="entry name" value="Znf_RING"/>
</dbReference>
<accession>A0A7I8VEN5</accession>
<keyword evidence="3" id="KW-0862">Zinc</keyword>
<dbReference type="InterPro" id="IPR013083">
    <property type="entry name" value="Znf_RING/FYVE/PHD"/>
</dbReference>
<dbReference type="AlphaFoldDB" id="A0A7I8VEN5"/>
<evidence type="ECO:0000256" key="3">
    <source>
        <dbReference type="ARBA" id="ARBA00022833"/>
    </source>
</evidence>
<evidence type="ECO:0000256" key="2">
    <source>
        <dbReference type="ARBA" id="ARBA00022771"/>
    </source>
</evidence>
<evidence type="ECO:0000313" key="6">
    <source>
        <dbReference type="EMBL" id="CAD5114626.1"/>
    </source>
</evidence>
<dbReference type="SMART" id="SM00184">
    <property type="entry name" value="RING"/>
    <property type="match status" value="1"/>
</dbReference>
<proteinExistence type="predicted"/>
<dbReference type="PROSITE" id="PS50089">
    <property type="entry name" value="ZF_RING_2"/>
    <property type="match status" value="1"/>
</dbReference>
<dbReference type="SUPFAM" id="SSF57850">
    <property type="entry name" value="RING/U-box"/>
    <property type="match status" value="1"/>
</dbReference>
<reference evidence="6 7" key="1">
    <citation type="submission" date="2020-08" db="EMBL/GenBank/DDBJ databases">
        <authorList>
            <person name="Hejnol A."/>
        </authorList>
    </citation>
    <scope>NUCLEOTIDE SEQUENCE [LARGE SCALE GENOMIC DNA]</scope>
</reference>
<evidence type="ECO:0000256" key="4">
    <source>
        <dbReference type="PROSITE-ProRule" id="PRU00175"/>
    </source>
</evidence>
<organism evidence="6 7">
    <name type="scientific">Dimorphilus gyrociliatus</name>
    <dbReference type="NCBI Taxonomy" id="2664684"/>
    <lineage>
        <taxon>Eukaryota</taxon>
        <taxon>Metazoa</taxon>
        <taxon>Spiralia</taxon>
        <taxon>Lophotrochozoa</taxon>
        <taxon>Annelida</taxon>
        <taxon>Polychaeta</taxon>
        <taxon>Polychaeta incertae sedis</taxon>
        <taxon>Dinophilidae</taxon>
        <taxon>Dimorphilus</taxon>
    </lineage>
</organism>
<protein>
    <recommendedName>
        <fullName evidence="5">RING-type domain-containing protein</fullName>
    </recommendedName>
</protein>
<evidence type="ECO:0000259" key="5">
    <source>
        <dbReference type="PROSITE" id="PS50089"/>
    </source>
</evidence>
<keyword evidence="7" id="KW-1185">Reference proteome</keyword>
<dbReference type="Proteomes" id="UP000549394">
    <property type="component" value="Unassembled WGS sequence"/>
</dbReference>
<gene>
    <name evidence="6" type="ORF">DGYR_LOCUS3453</name>
</gene>